<proteinExistence type="inferred from homology"/>
<keyword evidence="3 6" id="KW-0812">Transmembrane</keyword>
<sequence>MPSILSKFFSTEWNVPYNCYEMGHGWTPYCSAAALEIGLIVFQQSLKLYAPLYLGQTILQKKLNQKNFHECFRSIIRSSSFLGANAFLSILFLCLSLNLSGRFYYPLNAYIPSFFGSFLAILIERPSRRKALAFYVSNIATEITYKILLTRNYIGGMKNGKFFIFSMAITVLLFLYENNQLNDPLICFILQLVIGKRTSSTVKPEEQSKKPNDNDAEAIEFDAVAEKAIKKNNFWKQIQNRTNQIWLQLKNQFPILAYRNPFCYHHLSYSCLENILLQNFLKTFSIGWFSQLGLRFCSRLMAGRVNDAINVFQIDQLLSSKYLSFALFLSTFSSVYNSTLCFSNCFHKNNENFNQKWSTILASTLASLSTIRLASDQSMILYLFWKSIEALFNVGVKQGYITNERFWIIFIYSLSCSQIFYSAILEPKQMKPSYKRFLDQISQNRLRYINRNVLEVFGTNASNGYEYFLPSYDLRFTSRKFQESVLIWLF</sequence>
<dbReference type="Pfam" id="PF15982">
    <property type="entry name" value="TMEM135_C_rich"/>
    <property type="match status" value="1"/>
</dbReference>
<evidence type="ECO:0000259" key="7">
    <source>
        <dbReference type="Pfam" id="PF15982"/>
    </source>
</evidence>
<feature type="transmembrane region" description="Helical" evidence="6">
    <location>
        <begin position="160"/>
        <end position="176"/>
    </location>
</feature>
<comment type="subcellular location">
    <subcellularLocation>
        <location evidence="1">Endomembrane system</location>
        <topology evidence="1">Multi-pass membrane protein</topology>
    </subcellularLocation>
</comment>
<dbReference type="OMA" id="SMTILMY"/>
<keyword evidence="4 6" id="KW-1133">Transmembrane helix</keyword>
<dbReference type="OrthoDB" id="6483998at2759"/>
<comment type="similarity">
    <text evidence="2">Belongs to the TMEM135 family.</text>
</comment>
<dbReference type="GO" id="GO:0012505">
    <property type="term" value="C:endomembrane system"/>
    <property type="evidence" value="ECO:0007669"/>
    <property type="project" value="UniProtKB-SubCell"/>
</dbReference>
<evidence type="ECO:0000256" key="4">
    <source>
        <dbReference type="ARBA" id="ARBA00022989"/>
    </source>
</evidence>
<organism evidence="8 9">
    <name type="scientific">Dermatophagoides pteronyssinus</name>
    <name type="common">European house dust mite</name>
    <dbReference type="NCBI Taxonomy" id="6956"/>
    <lineage>
        <taxon>Eukaryota</taxon>
        <taxon>Metazoa</taxon>
        <taxon>Ecdysozoa</taxon>
        <taxon>Arthropoda</taxon>
        <taxon>Chelicerata</taxon>
        <taxon>Arachnida</taxon>
        <taxon>Acari</taxon>
        <taxon>Acariformes</taxon>
        <taxon>Sarcoptiformes</taxon>
        <taxon>Astigmata</taxon>
        <taxon>Psoroptidia</taxon>
        <taxon>Analgoidea</taxon>
        <taxon>Pyroglyphidae</taxon>
        <taxon>Dermatophagoidinae</taxon>
        <taxon>Dermatophagoides</taxon>
    </lineage>
</organism>
<dbReference type="AlphaFoldDB" id="A0A6P6Y875"/>
<keyword evidence="8" id="KW-1185">Reference proteome</keyword>
<evidence type="ECO:0000256" key="1">
    <source>
        <dbReference type="ARBA" id="ARBA00004127"/>
    </source>
</evidence>
<dbReference type="InParanoid" id="A0A6P6Y875"/>
<reference evidence="9" key="1">
    <citation type="submission" date="2025-08" db="UniProtKB">
        <authorList>
            <consortium name="RefSeq"/>
        </authorList>
    </citation>
    <scope>IDENTIFICATION</scope>
    <source>
        <strain evidence="9">Airmid</strain>
    </source>
</reference>
<dbReference type="PANTHER" id="PTHR12459">
    <property type="entry name" value="TRANSMEMBRANE PROTEIN 135-RELATED"/>
    <property type="match status" value="1"/>
</dbReference>
<dbReference type="RefSeq" id="XP_027201602.1">
    <property type="nucleotide sequence ID" value="XM_027345801.1"/>
</dbReference>
<accession>A0A6P6Y875</accession>
<keyword evidence="5 6" id="KW-0472">Membrane</keyword>
<dbReference type="FunCoup" id="A0A6P6Y875">
    <property type="interactions" value="822"/>
</dbReference>
<evidence type="ECO:0000256" key="6">
    <source>
        <dbReference type="SAM" id="Phobius"/>
    </source>
</evidence>
<feature type="domain" description="Transmembrane protein 135 N-terminal" evidence="7">
    <location>
        <begin position="16"/>
        <end position="147"/>
    </location>
</feature>
<dbReference type="InterPro" id="IPR026749">
    <property type="entry name" value="Tmem135"/>
</dbReference>
<feature type="transmembrane region" description="Helical" evidence="6">
    <location>
        <begin position="81"/>
        <end position="99"/>
    </location>
</feature>
<name>A0A6P6Y875_DERPT</name>
<dbReference type="InterPro" id="IPR031926">
    <property type="entry name" value="TMEM135_N"/>
</dbReference>
<dbReference type="PANTHER" id="PTHR12459:SF15">
    <property type="entry name" value="TRANSMEMBRANE PROTEIN 135"/>
    <property type="match status" value="1"/>
</dbReference>
<dbReference type="KEGG" id="dpte:113795604"/>
<evidence type="ECO:0000313" key="8">
    <source>
        <dbReference type="Proteomes" id="UP000515146"/>
    </source>
</evidence>
<evidence type="ECO:0000256" key="5">
    <source>
        <dbReference type="ARBA" id="ARBA00023136"/>
    </source>
</evidence>
<feature type="transmembrane region" description="Helical" evidence="6">
    <location>
        <begin position="105"/>
        <end position="123"/>
    </location>
</feature>
<evidence type="ECO:0000256" key="2">
    <source>
        <dbReference type="ARBA" id="ARBA00008924"/>
    </source>
</evidence>
<dbReference type="Proteomes" id="UP000515146">
    <property type="component" value="Unplaced"/>
</dbReference>
<evidence type="ECO:0000313" key="9">
    <source>
        <dbReference type="RefSeq" id="XP_027201602.1"/>
    </source>
</evidence>
<gene>
    <name evidence="9" type="primary">LOC113795604</name>
</gene>
<protein>
    <submittedName>
        <fullName evidence="9">Transmembrane protein 135-like</fullName>
    </submittedName>
</protein>
<evidence type="ECO:0000256" key="3">
    <source>
        <dbReference type="ARBA" id="ARBA00022692"/>
    </source>
</evidence>